<sequence length="57" mass="6442">SIILGWNQKEIVQQLITDILLFPVSCMVGKYKLFIYSDGNFSCNNWCNAEAGVKKSL</sequence>
<name>A0ABN7V275_GIGMA</name>
<dbReference type="EMBL" id="CAJVQB010008584">
    <property type="protein sequence ID" value="CAG8720689.1"/>
    <property type="molecule type" value="Genomic_DNA"/>
</dbReference>
<proteinExistence type="predicted"/>
<evidence type="ECO:0000313" key="2">
    <source>
        <dbReference type="Proteomes" id="UP000789901"/>
    </source>
</evidence>
<reference evidence="1 2" key="1">
    <citation type="submission" date="2021-06" db="EMBL/GenBank/DDBJ databases">
        <authorList>
            <person name="Kallberg Y."/>
            <person name="Tangrot J."/>
            <person name="Rosling A."/>
        </authorList>
    </citation>
    <scope>NUCLEOTIDE SEQUENCE [LARGE SCALE GENOMIC DNA]</scope>
    <source>
        <strain evidence="1 2">120-4 pot B 10/14</strain>
    </source>
</reference>
<accession>A0ABN7V275</accession>
<feature type="non-terminal residue" evidence="1">
    <location>
        <position position="1"/>
    </location>
</feature>
<organism evidence="1 2">
    <name type="scientific">Gigaspora margarita</name>
    <dbReference type="NCBI Taxonomy" id="4874"/>
    <lineage>
        <taxon>Eukaryota</taxon>
        <taxon>Fungi</taxon>
        <taxon>Fungi incertae sedis</taxon>
        <taxon>Mucoromycota</taxon>
        <taxon>Glomeromycotina</taxon>
        <taxon>Glomeromycetes</taxon>
        <taxon>Diversisporales</taxon>
        <taxon>Gigasporaceae</taxon>
        <taxon>Gigaspora</taxon>
    </lineage>
</organism>
<protein>
    <submittedName>
        <fullName evidence="1">10635_t:CDS:1</fullName>
    </submittedName>
</protein>
<comment type="caution">
    <text evidence="1">The sequence shown here is derived from an EMBL/GenBank/DDBJ whole genome shotgun (WGS) entry which is preliminary data.</text>
</comment>
<evidence type="ECO:0000313" key="1">
    <source>
        <dbReference type="EMBL" id="CAG8720689.1"/>
    </source>
</evidence>
<keyword evidence="2" id="KW-1185">Reference proteome</keyword>
<gene>
    <name evidence="1" type="ORF">GMARGA_LOCUS13494</name>
</gene>
<dbReference type="Proteomes" id="UP000789901">
    <property type="component" value="Unassembled WGS sequence"/>
</dbReference>